<dbReference type="Proteomes" id="UP001499986">
    <property type="component" value="Unassembled WGS sequence"/>
</dbReference>
<evidence type="ECO:0000256" key="1">
    <source>
        <dbReference type="ARBA" id="ARBA00004651"/>
    </source>
</evidence>
<dbReference type="Gene3D" id="1.20.1640.10">
    <property type="entry name" value="Multidrug efflux transporter AcrB transmembrane domain"/>
    <property type="match status" value="2"/>
</dbReference>
<keyword evidence="2" id="KW-1003">Cell membrane</keyword>
<evidence type="ECO:0000256" key="4">
    <source>
        <dbReference type="ARBA" id="ARBA00022989"/>
    </source>
</evidence>
<evidence type="ECO:0000256" key="2">
    <source>
        <dbReference type="ARBA" id="ARBA00022475"/>
    </source>
</evidence>
<name>A0ABP5UXT5_9ACTN</name>
<evidence type="ECO:0000256" key="3">
    <source>
        <dbReference type="ARBA" id="ARBA00022692"/>
    </source>
</evidence>
<feature type="transmembrane region" description="Helical" evidence="7">
    <location>
        <begin position="230"/>
        <end position="251"/>
    </location>
</feature>
<feature type="transmembrane region" description="Helical" evidence="7">
    <location>
        <begin position="561"/>
        <end position="583"/>
    </location>
</feature>
<feature type="transmembrane region" description="Helical" evidence="7">
    <location>
        <begin position="281"/>
        <end position="300"/>
    </location>
</feature>
<sequence length="734" mass="77606">MNSLSVRVARWSARHPWRAIAGWLVFVALCLGAGSAVGTNSAKTADYRVGEAGRAETLAAEAHLERRAAEQVLISSRSGGALDEGAARAAAEDLTDRMRRLPEVAGVADPLLSGNRQTLMVEVALKGEERDAKDKVDALVAQTSAVQKSHPGLLLEETGSPSVSKGVDQQRSDDLALSEAITLPVTLVTLMVVFGSVTMAGVPLLLALSSIAAAVGLSMVVSHLSPDAGVGTNVILMIGLAVGVDYTLFYLKREREERARSGGRLSSEALVELAAATSGRAVVVSGLAVVASTATLYLASDVIFSSLATGTIVVVLVAVASSLTALPALLVKLGRRAERRALRRAERGKPARRVRGGTNGGRVWNALLRPAARHPLATLCVSVVALLALVVPLAGLKITEMSRDTHSRDIPAMQVYDRLNEAFPEQRVTHQVVVRADASRSPEVGGALREVARRAAADPLFTDASRIRSSADGRTSTLELKVPHLGNSDEAYESLDRLRDDLLPATVGRITGAEYGVSGDVARYADYPAHQNGKLPLVLGALLLVTFAMTVYAFRSVVLGLLGVGLNLLSAAAALGLLVLVFQGTWAEGLLDFRSTGSIGSRVPLFLFVILFGLSMDYQVFVVSRIREAVLAGVPTRQAVLDGIRSSASVVTSAAVVMTTVFTSFVFLHIIEMKQMGFVLAAAVLIDAFVVRVMVLPAAMLLLGEASWWPSRPGRRAAAAPEKRSPSRPAVDVR</sequence>
<evidence type="ECO:0000256" key="5">
    <source>
        <dbReference type="ARBA" id="ARBA00023136"/>
    </source>
</evidence>
<dbReference type="InterPro" id="IPR050545">
    <property type="entry name" value="Mycobact_MmpL"/>
</dbReference>
<keyword evidence="5 7" id="KW-0472">Membrane</keyword>
<comment type="caution">
    <text evidence="9">The sequence shown here is derived from an EMBL/GenBank/DDBJ whole genome shotgun (WGS) entry which is preliminary data.</text>
</comment>
<evidence type="ECO:0000313" key="10">
    <source>
        <dbReference type="Proteomes" id="UP001499986"/>
    </source>
</evidence>
<feature type="transmembrane region" description="Helical" evidence="7">
    <location>
        <begin position="312"/>
        <end position="334"/>
    </location>
</feature>
<feature type="region of interest" description="Disordered" evidence="6">
    <location>
        <begin position="715"/>
        <end position="734"/>
    </location>
</feature>
<evidence type="ECO:0000313" key="9">
    <source>
        <dbReference type="EMBL" id="GAA2390102.1"/>
    </source>
</evidence>
<feature type="transmembrane region" description="Helical" evidence="7">
    <location>
        <begin position="647"/>
        <end position="671"/>
    </location>
</feature>
<keyword evidence="3 7" id="KW-0812">Transmembrane</keyword>
<accession>A0ABP5UXT5</accession>
<evidence type="ECO:0000259" key="8">
    <source>
        <dbReference type="Pfam" id="PF03176"/>
    </source>
</evidence>
<feature type="transmembrane region" description="Helical" evidence="7">
    <location>
        <begin position="376"/>
        <end position="396"/>
    </location>
</feature>
<protein>
    <submittedName>
        <fullName evidence="9">MMPL family transporter</fullName>
    </submittedName>
</protein>
<feature type="domain" description="Membrane transport protein MMPL" evidence="8">
    <location>
        <begin position="72"/>
        <end position="377"/>
    </location>
</feature>
<dbReference type="RefSeq" id="WP_346137892.1">
    <property type="nucleotide sequence ID" value="NZ_BAAASE010000002.1"/>
</dbReference>
<evidence type="ECO:0000256" key="7">
    <source>
        <dbReference type="SAM" id="Phobius"/>
    </source>
</evidence>
<keyword evidence="10" id="KW-1185">Reference proteome</keyword>
<dbReference type="SUPFAM" id="SSF82866">
    <property type="entry name" value="Multidrug efflux transporter AcrB transmembrane domain"/>
    <property type="match status" value="2"/>
</dbReference>
<organism evidence="9 10">
    <name type="scientific">Streptomyces coeruleofuscus</name>
    <dbReference type="NCBI Taxonomy" id="66879"/>
    <lineage>
        <taxon>Bacteria</taxon>
        <taxon>Bacillati</taxon>
        <taxon>Actinomycetota</taxon>
        <taxon>Actinomycetes</taxon>
        <taxon>Kitasatosporales</taxon>
        <taxon>Streptomycetaceae</taxon>
        <taxon>Streptomyces</taxon>
    </lineage>
</organism>
<gene>
    <name evidence="9" type="ORF">GCM10010255_18430</name>
</gene>
<dbReference type="PANTHER" id="PTHR33406">
    <property type="entry name" value="MEMBRANE PROTEIN MJ1562-RELATED"/>
    <property type="match status" value="1"/>
</dbReference>
<comment type="subcellular location">
    <subcellularLocation>
        <location evidence="1">Cell membrane</location>
        <topology evidence="1">Multi-pass membrane protein</topology>
    </subcellularLocation>
</comment>
<keyword evidence="4 7" id="KW-1133">Transmembrane helix</keyword>
<dbReference type="EMBL" id="BAAASE010000002">
    <property type="protein sequence ID" value="GAA2390102.1"/>
    <property type="molecule type" value="Genomic_DNA"/>
</dbReference>
<dbReference type="PANTHER" id="PTHR33406:SF13">
    <property type="entry name" value="MEMBRANE PROTEIN YDFJ"/>
    <property type="match status" value="1"/>
</dbReference>
<feature type="transmembrane region" description="Helical" evidence="7">
    <location>
        <begin position="603"/>
        <end position="626"/>
    </location>
</feature>
<dbReference type="InterPro" id="IPR004869">
    <property type="entry name" value="MMPL_dom"/>
</dbReference>
<feature type="compositionally biased region" description="Basic and acidic residues" evidence="6">
    <location>
        <begin position="721"/>
        <end position="734"/>
    </location>
</feature>
<feature type="transmembrane region" description="Helical" evidence="7">
    <location>
        <begin position="677"/>
        <end position="703"/>
    </location>
</feature>
<evidence type="ECO:0000256" key="6">
    <source>
        <dbReference type="SAM" id="MobiDB-lite"/>
    </source>
</evidence>
<feature type="transmembrane region" description="Helical" evidence="7">
    <location>
        <begin position="535"/>
        <end position="554"/>
    </location>
</feature>
<proteinExistence type="predicted"/>
<dbReference type="Pfam" id="PF03176">
    <property type="entry name" value="MMPL"/>
    <property type="match status" value="2"/>
</dbReference>
<feature type="domain" description="Membrane transport protein MMPL" evidence="8">
    <location>
        <begin position="409"/>
        <end position="716"/>
    </location>
</feature>
<reference evidence="10" key="1">
    <citation type="journal article" date="2019" name="Int. J. Syst. Evol. Microbiol.">
        <title>The Global Catalogue of Microorganisms (GCM) 10K type strain sequencing project: providing services to taxonomists for standard genome sequencing and annotation.</title>
        <authorList>
            <consortium name="The Broad Institute Genomics Platform"/>
            <consortium name="The Broad Institute Genome Sequencing Center for Infectious Disease"/>
            <person name="Wu L."/>
            <person name="Ma J."/>
        </authorList>
    </citation>
    <scope>NUCLEOTIDE SEQUENCE [LARGE SCALE GENOMIC DNA]</scope>
    <source>
        <strain evidence="10">JCM 4358</strain>
    </source>
</reference>